<gene>
    <name evidence="3" type="ORF">RchiOBHm_Chr2g0155591</name>
</gene>
<feature type="compositionally biased region" description="Basic and acidic residues" evidence="2">
    <location>
        <begin position="280"/>
        <end position="296"/>
    </location>
</feature>
<dbReference type="GO" id="GO:0000460">
    <property type="term" value="P:maturation of 5.8S rRNA"/>
    <property type="evidence" value="ECO:0007669"/>
    <property type="project" value="TreeGrafter"/>
</dbReference>
<comment type="similarity">
    <text evidence="1">Belongs to the RRP15 family.</text>
</comment>
<feature type="region of interest" description="Disordered" evidence="2">
    <location>
        <begin position="1"/>
        <end position="113"/>
    </location>
</feature>
<evidence type="ECO:0000313" key="4">
    <source>
        <dbReference type="Proteomes" id="UP000238479"/>
    </source>
</evidence>
<feature type="region of interest" description="Disordered" evidence="2">
    <location>
        <begin position="280"/>
        <end position="304"/>
    </location>
</feature>
<keyword evidence="4" id="KW-1185">Reference proteome</keyword>
<feature type="compositionally biased region" description="Acidic residues" evidence="2">
    <location>
        <begin position="97"/>
        <end position="107"/>
    </location>
</feature>
<dbReference type="STRING" id="74649.A0A2P6S1B2"/>
<dbReference type="OrthoDB" id="20949at2759"/>
<evidence type="ECO:0000256" key="2">
    <source>
        <dbReference type="SAM" id="MobiDB-lite"/>
    </source>
</evidence>
<dbReference type="Pfam" id="PF07890">
    <property type="entry name" value="Rrp15p"/>
    <property type="match status" value="1"/>
</dbReference>
<feature type="compositionally biased region" description="Basic and acidic residues" evidence="2">
    <location>
        <begin position="86"/>
        <end position="96"/>
    </location>
</feature>
<dbReference type="PANTHER" id="PTHR13245:SF14">
    <property type="entry name" value="RRP15-LIKE PROTEIN"/>
    <property type="match status" value="1"/>
</dbReference>
<dbReference type="Proteomes" id="UP000238479">
    <property type="component" value="Chromosome 2"/>
</dbReference>
<dbReference type="GO" id="GO:0030687">
    <property type="term" value="C:preribosome, large subunit precursor"/>
    <property type="evidence" value="ECO:0007669"/>
    <property type="project" value="TreeGrafter"/>
</dbReference>
<feature type="compositionally biased region" description="Basic residues" evidence="2">
    <location>
        <begin position="14"/>
        <end position="35"/>
    </location>
</feature>
<dbReference type="Gramene" id="PRQ52446">
    <property type="protein sequence ID" value="PRQ52446"/>
    <property type="gene ID" value="RchiOBHm_Chr2g0155591"/>
</dbReference>
<dbReference type="InterPro" id="IPR012459">
    <property type="entry name" value="Rrp15"/>
</dbReference>
<dbReference type="OMA" id="MPSHQDK"/>
<protein>
    <submittedName>
        <fullName evidence="3">Putative ribosomal RNA-processing protein</fullName>
    </submittedName>
</protein>
<accession>A0A2P6S1B2</accession>
<dbReference type="AlphaFoldDB" id="A0A2P6S1B2"/>
<dbReference type="EMBL" id="PDCK01000040">
    <property type="protein sequence ID" value="PRQ52446.1"/>
    <property type="molecule type" value="Genomic_DNA"/>
</dbReference>
<evidence type="ECO:0000313" key="3">
    <source>
        <dbReference type="EMBL" id="PRQ52446.1"/>
    </source>
</evidence>
<dbReference type="PANTHER" id="PTHR13245">
    <property type="entry name" value="RRP15-LIKE PROTEIN"/>
    <property type="match status" value="1"/>
</dbReference>
<name>A0A2P6S1B2_ROSCH</name>
<feature type="compositionally biased region" description="Acidic residues" evidence="2">
    <location>
        <begin position="65"/>
        <end position="85"/>
    </location>
</feature>
<comment type="caution">
    <text evidence="3">The sequence shown here is derived from an EMBL/GenBank/DDBJ whole genome shotgun (WGS) entry which is preliminary data.</text>
</comment>
<dbReference type="GO" id="GO:0000470">
    <property type="term" value="P:maturation of LSU-rRNA"/>
    <property type="evidence" value="ECO:0007669"/>
    <property type="project" value="TreeGrafter"/>
</dbReference>
<reference evidence="3 4" key="1">
    <citation type="journal article" date="2018" name="Nat. Genet.">
        <title>The Rosa genome provides new insights in the design of modern roses.</title>
        <authorList>
            <person name="Bendahmane M."/>
        </authorList>
    </citation>
    <scope>NUCLEOTIDE SEQUENCE [LARGE SCALE GENOMIC DNA]</scope>
    <source>
        <strain evidence="4">cv. Old Blush</strain>
    </source>
</reference>
<proteinExistence type="inferred from homology"/>
<evidence type="ECO:0000256" key="1">
    <source>
        <dbReference type="ARBA" id="ARBA00007462"/>
    </source>
</evidence>
<organism evidence="3 4">
    <name type="scientific">Rosa chinensis</name>
    <name type="common">China rose</name>
    <dbReference type="NCBI Taxonomy" id="74649"/>
    <lineage>
        <taxon>Eukaryota</taxon>
        <taxon>Viridiplantae</taxon>
        <taxon>Streptophyta</taxon>
        <taxon>Embryophyta</taxon>
        <taxon>Tracheophyta</taxon>
        <taxon>Spermatophyta</taxon>
        <taxon>Magnoliopsida</taxon>
        <taxon>eudicotyledons</taxon>
        <taxon>Gunneridae</taxon>
        <taxon>Pentapetalae</taxon>
        <taxon>rosids</taxon>
        <taxon>fabids</taxon>
        <taxon>Rosales</taxon>
        <taxon>Rosaceae</taxon>
        <taxon>Rosoideae</taxon>
        <taxon>Rosoideae incertae sedis</taxon>
        <taxon>Rosa</taxon>
    </lineage>
</organism>
<feature type="region of interest" description="Disordered" evidence="2">
    <location>
        <begin position="240"/>
        <end position="266"/>
    </location>
</feature>
<sequence length="304" mass="33820">MAGETQLAEAAKGPNKRRIGKTKGSKARKKAKKMPHASDGSRAMKPKKIDPKMKKLYRKRAREYDSEEEKEEESGGSEEEGEEKEAEAKERRKAEEGFSDDEEDDEVQPGITKLSEGCNAFRLAFRSIVKKSVADDVMGPVLSGNKKLIAEKLAEEDAERKVKGEAKEKQLVIEKGHVVKPVNYDPHEKFLISLATRGVVTLFNAVSKAQNAQKGLDPSRFKDAKVIRKRRKEAFFSELGKTGASAKAQTSKGSVENEGPAWAPLRDNFMLTNSKLKDWDKMTEQVGKDDIGRMSEDNSSSDDD</sequence>